<dbReference type="Gene3D" id="1.10.3720.10">
    <property type="entry name" value="MetI-like"/>
    <property type="match status" value="1"/>
</dbReference>
<dbReference type="CDD" id="cd06261">
    <property type="entry name" value="TM_PBP2"/>
    <property type="match status" value="1"/>
</dbReference>
<evidence type="ECO:0000256" key="3">
    <source>
        <dbReference type="ARBA" id="ARBA00022475"/>
    </source>
</evidence>
<evidence type="ECO:0000313" key="9">
    <source>
        <dbReference type="EMBL" id="RIE00188.1"/>
    </source>
</evidence>
<feature type="transmembrane region" description="Helical" evidence="7">
    <location>
        <begin position="14"/>
        <end position="33"/>
    </location>
</feature>
<evidence type="ECO:0000256" key="1">
    <source>
        <dbReference type="ARBA" id="ARBA00004651"/>
    </source>
</evidence>
<organism evidence="9 10">
    <name type="scientific">Cohnella faecalis</name>
    <dbReference type="NCBI Taxonomy" id="2315694"/>
    <lineage>
        <taxon>Bacteria</taxon>
        <taxon>Bacillati</taxon>
        <taxon>Bacillota</taxon>
        <taxon>Bacilli</taxon>
        <taxon>Bacillales</taxon>
        <taxon>Paenibacillaceae</taxon>
        <taxon>Cohnella</taxon>
    </lineage>
</organism>
<dbReference type="InterPro" id="IPR035906">
    <property type="entry name" value="MetI-like_sf"/>
</dbReference>
<comment type="subcellular location">
    <subcellularLocation>
        <location evidence="1 7">Cell membrane</location>
        <topology evidence="1 7">Multi-pass membrane protein</topology>
    </subcellularLocation>
</comment>
<evidence type="ECO:0000256" key="5">
    <source>
        <dbReference type="ARBA" id="ARBA00022989"/>
    </source>
</evidence>
<evidence type="ECO:0000256" key="2">
    <source>
        <dbReference type="ARBA" id="ARBA00022448"/>
    </source>
</evidence>
<dbReference type="PANTHER" id="PTHR30193">
    <property type="entry name" value="ABC TRANSPORTER PERMEASE PROTEIN"/>
    <property type="match status" value="1"/>
</dbReference>
<keyword evidence="2 7" id="KW-0813">Transport</keyword>
<evidence type="ECO:0000313" key="10">
    <source>
        <dbReference type="Proteomes" id="UP000266340"/>
    </source>
</evidence>
<keyword evidence="10" id="KW-1185">Reference proteome</keyword>
<gene>
    <name evidence="9" type="ORF">D3H35_29560</name>
</gene>
<name>A0A398CH03_9BACL</name>
<dbReference type="Pfam" id="PF00528">
    <property type="entry name" value="BPD_transp_1"/>
    <property type="match status" value="1"/>
</dbReference>
<evidence type="ECO:0000256" key="7">
    <source>
        <dbReference type="RuleBase" id="RU363032"/>
    </source>
</evidence>
<dbReference type="Proteomes" id="UP000266340">
    <property type="component" value="Unassembled WGS sequence"/>
</dbReference>
<keyword evidence="3" id="KW-1003">Cell membrane</keyword>
<sequence>MLIMLKRFMNHKSVVPYVLLFPFIFFFLVFRLWPIVWSFFISFTEYFGNGYKFIGLDNYRELISDRVFWIATKNTFYFVGVYNVIMISCALVLAVIVKSPKIRGRNIYRSVYFMPMAMMLPVVAIVFDMIFARNIGFISVIYSMFGEEFTARWFSDVDLAMWGIIIMRVWRGMGYYCAYFLAGLSGIPNEVYEAAQIDGAGVVRTFFRITLPLLKPMLMFVIIMSTILSFEIFDEPWILTQGGPANSTLTLQIYLYQTSFLDGNLSKGSAVAYIMTLFMMVFSIIYVRGLSEKNSSKSSKG</sequence>
<dbReference type="InterPro" id="IPR051393">
    <property type="entry name" value="ABC_transporter_permease"/>
</dbReference>
<proteinExistence type="inferred from homology"/>
<dbReference type="EMBL" id="QXJM01000063">
    <property type="protein sequence ID" value="RIE00188.1"/>
    <property type="molecule type" value="Genomic_DNA"/>
</dbReference>
<feature type="transmembrane region" description="Helical" evidence="7">
    <location>
        <begin position="118"/>
        <end position="145"/>
    </location>
</feature>
<dbReference type="GO" id="GO:0005886">
    <property type="term" value="C:plasma membrane"/>
    <property type="evidence" value="ECO:0007669"/>
    <property type="project" value="UniProtKB-SubCell"/>
</dbReference>
<evidence type="ECO:0000256" key="4">
    <source>
        <dbReference type="ARBA" id="ARBA00022692"/>
    </source>
</evidence>
<protein>
    <submittedName>
        <fullName evidence="9">Sugar ABC transporter permease</fullName>
    </submittedName>
</protein>
<feature type="domain" description="ABC transmembrane type-1" evidence="8">
    <location>
        <begin position="72"/>
        <end position="286"/>
    </location>
</feature>
<comment type="similarity">
    <text evidence="7">Belongs to the binding-protein-dependent transport system permease family.</text>
</comment>
<evidence type="ECO:0000259" key="8">
    <source>
        <dbReference type="PROSITE" id="PS50928"/>
    </source>
</evidence>
<dbReference type="PANTHER" id="PTHR30193:SF37">
    <property type="entry name" value="INNER MEMBRANE ABC TRANSPORTER PERMEASE PROTEIN YCJO"/>
    <property type="match status" value="1"/>
</dbReference>
<evidence type="ECO:0000256" key="6">
    <source>
        <dbReference type="ARBA" id="ARBA00023136"/>
    </source>
</evidence>
<comment type="caution">
    <text evidence="9">The sequence shown here is derived from an EMBL/GenBank/DDBJ whole genome shotgun (WGS) entry which is preliminary data.</text>
</comment>
<dbReference type="InterPro" id="IPR000515">
    <property type="entry name" value="MetI-like"/>
</dbReference>
<feature type="transmembrane region" description="Helical" evidence="7">
    <location>
        <begin position="76"/>
        <end position="97"/>
    </location>
</feature>
<dbReference type="GO" id="GO:0055085">
    <property type="term" value="P:transmembrane transport"/>
    <property type="evidence" value="ECO:0007669"/>
    <property type="project" value="InterPro"/>
</dbReference>
<keyword evidence="4 7" id="KW-0812">Transmembrane</keyword>
<keyword evidence="6 7" id="KW-0472">Membrane</keyword>
<feature type="transmembrane region" description="Helical" evidence="7">
    <location>
        <begin position="213"/>
        <end position="233"/>
    </location>
</feature>
<dbReference type="PROSITE" id="PS50928">
    <property type="entry name" value="ABC_TM1"/>
    <property type="match status" value="1"/>
</dbReference>
<accession>A0A398CH03</accession>
<keyword evidence="5 7" id="KW-1133">Transmembrane helix</keyword>
<dbReference type="AlphaFoldDB" id="A0A398CH03"/>
<dbReference type="SUPFAM" id="SSF161098">
    <property type="entry name" value="MetI-like"/>
    <property type="match status" value="1"/>
</dbReference>
<reference evidence="9 10" key="1">
    <citation type="submission" date="2018-09" db="EMBL/GenBank/DDBJ databases">
        <title>Cohnella cavernae sp. nov., isolated from a karst cave.</title>
        <authorList>
            <person name="Zhu H."/>
        </authorList>
    </citation>
    <scope>NUCLEOTIDE SEQUENCE [LARGE SCALE GENOMIC DNA]</scope>
    <source>
        <strain evidence="9 10">K2E09-144</strain>
    </source>
</reference>
<feature type="transmembrane region" description="Helical" evidence="7">
    <location>
        <begin position="270"/>
        <end position="290"/>
    </location>
</feature>